<feature type="compositionally biased region" description="Low complexity" evidence="1">
    <location>
        <begin position="23"/>
        <end position="33"/>
    </location>
</feature>
<dbReference type="EMBL" id="JAACFV010000013">
    <property type="protein sequence ID" value="KAF7512260.1"/>
    <property type="molecule type" value="Genomic_DNA"/>
</dbReference>
<evidence type="ECO:0000256" key="1">
    <source>
        <dbReference type="SAM" id="MobiDB-lite"/>
    </source>
</evidence>
<name>A0A8H7E8E6_9EURO</name>
<dbReference type="OrthoDB" id="4363080at2759"/>
<accession>A0A8H7E8E6</accession>
<feature type="region of interest" description="Disordered" evidence="1">
    <location>
        <begin position="316"/>
        <end position="349"/>
    </location>
</feature>
<sequence length="370" mass="41814">MEEFSAVHGNLHSVACSDVRVTSRSLSRSSSRSDSTKQGKTQKTHNRLDRKLHPLLNRFLSSFNAKEAISPQSGYYTFILQPGTYEKTLKSLRQSDFEVWGYVEDKLRSDLIDDKILVIRMPTGIHESMVEKISHSIKSQLTVIATKTSNEDTKQLIRDIRAALSATIKVYGPNTFVSPDQQFFVKGLRFPGVVIEIAHTQVFKKLRRKARKLITRSLGKVHLVIGLETGRKSFKISAWCPEFHQIENQDALRMKTMVDQDIIRDSDGTLKPGSFRFYLRDFGTDLATKYPNADLTEEIVLSYNDLAEYLIDAEEDDIPSSPDTGKGKGIILEDSCSSAGDEFTSEDEGKFLEFERRSAARSEALDPDYP</sequence>
<protein>
    <submittedName>
        <fullName evidence="2">Uncharacterized protein</fullName>
    </submittedName>
</protein>
<dbReference type="Proteomes" id="UP000606974">
    <property type="component" value="Unassembled WGS sequence"/>
</dbReference>
<evidence type="ECO:0000313" key="3">
    <source>
        <dbReference type="Proteomes" id="UP000606974"/>
    </source>
</evidence>
<organism evidence="2 3">
    <name type="scientific">Endocarpon pusillum</name>
    <dbReference type="NCBI Taxonomy" id="364733"/>
    <lineage>
        <taxon>Eukaryota</taxon>
        <taxon>Fungi</taxon>
        <taxon>Dikarya</taxon>
        <taxon>Ascomycota</taxon>
        <taxon>Pezizomycotina</taxon>
        <taxon>Eurotiomycetes</taxon>
        <taxon>Chaetothyriomycetidae</taxon>
        <taxon>Verrucariales</taxon>
        <taxon>Verrucariaceae</taxon>
        <taxon>Endocarpon</taxon>
    </lineage>
</organism>
<comment type="caution">
    <text evidence="2">The sequence shown here is derived from an EMBL/GenBank/DDBJ whole genome shotgun (WGS) entry which is preliminary data.</text>
</comment>
<gene>
    <name evidence="2" type="ORF">GJ744_001828</name>
</gene>
<proteinExistence type="predicted"/>
<feature type="region of interest" description="Disordered" evidence="1">
    <location>
        <begin position="23"/>
        <end position="48"/>
    </location>
</feature>
<reference evidence="2" key="1">
    <citation type="submission" date="2020-02" db="EMBL/GenBank/DDBJ databases">
        <authorList>
            <person name="Palmer J.M."/>
        </authorList>
    </citation>
    <scope>NUCLEOTIDE SEQUENCE</scope>
    <source>
        <strain evidence="2">EPUS1.4</strain>
        <tissue evidence="2">Thallus</tissue>
    </source>
</reference>
<dbReference type="AlphaFoldDB" id="A0A8H7E8E6"/>
<evidence type="ECO:0000313" key="2">
    <source>
        <dbReference type="EMBL" id="KAF7512260.1"/>
    </source>
</evidence>
<keyword evidence="3" id="KW-1185">Reference proteome</keyword>